<dbReference type="Gene3D" id="3.30.565.10">
    <property type="entry name" value="Histidine kinase-like ATPase, C-terminal domain"/>
    <property type="match status" value="1"/>
</dbReference>
<keyword evidence="5" id="KW-0808">Transferase</keyword>
<dbReference type="RefSeq" id="WP_106265523.1">
    <property type="nucleotide sequence ID" value="NZ_PVTX01000002.1"/>
</dbReference>
<dbReference type="InterPro" id="IPR036890">
    <property type="entry name" value="HATPase_C_sf"/>
</dbReference>
<comment type="catalytic activity">
    <reaction evidence="1">
        <text>ATP + protein L-histidine = ADP + protein N-phospho-L-histidine.</text>
        <dbReference type="EC" id="2.7.13.3"/>
    </reaction>
</comment>
<comment type="subcellular location">
    <subcellularLocation>
        <location evidence="2">Cell membrane</location>
    </subcellularLocation>
</comment>
<dbReference type="CDD" id="cd00082">
    <property type="entry name" value="HisKA"/>
    <property type="match status" value="1"/>
</dbReference>
<protein>
    <recommendedName>
        <fullName evidence="3">histidine kinase</fullName>
        <ecNumber evidence="3">2.7.13.3</ecNumber>
    </recommendedName>
</protein>
<organism evidence="11 12">
    <name type="scientific">Isoptericola halotolerans</name>
    <dbReference type="NCBI Taxonomy" id="300560"/>
    <lineage>
        <taxon>Bacteria</taxon>
        <taxon>Bacillati</taxon>
        <taxon>Actinomycetota</taxon>
        <taxon>Actinomycetes</taxon>
        <taxon>Micrococcales</taxon>
        <taxon>Promicromonosporaceae</taxon>
        <taxon>Isoptericola</taxon>
    </lineage>
</organism>
<keyword evidence="9" id="KW-0812">Transmembrane</keyword>
<feature type="region of interest" description="Disordered" evidence="8">
    <location>
        <begin position="337"/>
        <end position="359"/>
    </location>
</feature>
<dbReference type="EMBL" id="PVTX01000002">
    <property type="protein sequence ID" value="PRZ08638.1"/>
    <property type="molecule type" value="Genomic_DNA"/>
</dbReference>
<dbReference type="Pfam" id="PF02518">
    <property type="entry name" value="HATPase_c"/>
    <property type="match status" value="1"/>
</dbReference>
<keyword evidence="7" id="KW-0902">Two-component regulatory system</keyword>
<evidence type="ECO:0000256" key="8">
    <source>
        <dbReference type="SAM" id="MobiDB-lite"/>
    </source>
</evidence>
<dbReference type="PROSITE" id="PS50109">
    <property type="entry name" value="HIS_KIN"/>
    <property type="match status" value="1"/>
</dbReference>
<keyword evidence="4" id="KW-0597">Phosphoprotein</keyword>
<evidence type="ECO:0000256" key="7">
    <source>
        <dbReference type="ARBA" id="ARBA00023012"/>
    </source>
</evidence>
<keyword evidence="12" id="KW-1185">Reference proteome</keyword>
<dbReference type="SMART" id="SM00388">
    <property type="entry name" value="HisKA"/>
    <property type="match status" value="1"/>
</dbReference>
<feature type="transmembrane region" description="Helical" evidence="9">
    <location>
        <begin position="35"/>
        <end position="56"/>
    </location>
</feature>
<feature type="domain" description="Histidine kinase" evidence="10">
    <location>
        <begin position="121"/>
        <end position="341"/>
    </location>
</feature>
<dbReference type="PANTHER" id="PTHR43711">
    <property type="entry name" value="TWO-COMPONENT HISTIDINE KINASE"/>
    <property type="match status" value="1"/>
</dbReference>
<accession>A0ABX5EGL5</accession>
<dbReference type="SUPFAM" id="SSF47384">
    <property type="entry name" value="Homodimeric domain of signal transducing histidine kinase"/>
    <property type="match status" value="1"/>
</dbReference>
<name>A0ABX5EGL5_9MICO</name>
<dbReference type="InterPro" id="IPR003594">
    <property type="entry name" value="HATPase_dom"/>
</dbReference>
<evidence type="ECO:0000259" key="10">
    <source>
        <dbReference type="PROSITE" id="PS50109"/>
    </source>
</evidence>
<dbReference type="Gene3D" id="1.10.287.130">
    <property type="match status" value="1"/>
</dbReference>
<sequence>MTPLAGVALAAGVAAAVGALGAAAVVAVGRRRPSVAAVLAPLVVVASVAAGVYASARAMFLSEADSVTVLWLLLATVPVALGVGAALAVRTHRLTAERTAALAARRRDREVEERRRELVAWVSHDLRTPLAAVRALAEAMEDEVTSPADAAAGILAENGRMSDMVDDLLALSRLQSGTLELRREPTDVGDLASDTLAAAGTLAGAAGVRLTGEVTEQVVADVDAREVSRALGNLVGNAVRHTPRGGTVCVRVSTGGPGEDAVVVQVTDACGGIPDADLPRVFEAGWRGTAARTPGGGGAGIGLSIVRSVAEAHGGRVDVDNVVLPDGGRGCRFTLTLPRSAPTARPPRDTAPVADGARP</sequence>
<evidence type="ECO:0000256" key="9">
    <source>
        <dbReference type="SAM" id="Phobius"/>
    </source>
</evidence>
<dbReference type="EC" id="2.7.13.3" evidence="3"/>
<feature type="transmembrane region" description="Helical" evidence="9">
    <location>
        <begin position="68"/>
        <end position="89"/>
    </location>
</feature>
<dbReference type="PANTHER" id="PTHR43711:SF1">
    <property type="entry name" value="HISTIDINE KINASE 1"/>
    <property type="match status" value="1"/>
</dbReference>
<evidence type="ECO:0000313" key="12">
    <source>
        <dbReference type="Proteomes" id="UP000239895"/>
    </source>
</evidence>
<evidence type="ECO:0000256" key="1">
    <source>
        <dbReference type="ARBA" id="ARBA00000085"/>
    </source>
</evidence>
<dbReference type="InterPro" id="IPR050736">
    <property type="entry name" value="Sensor_HK_Regulatory"/>
</dbReference>
<evidence type="ECO:0000256" key="6">
    <source>
        <dbReference type="ARBA" id="ARBA00022777"/>
    </source>
</evidence>
<dbReference type="InterPro" id="IPR003661">
    <property type="entry name" value="HisK_dim/P_dom"/>
</dbReference>
<comment type="caution">
    <text evidence="11">The sequence shown here is derived from an EMBL/GenBank/DDBJ whole genome shotgun (WGS) entry which is preliminary data.</text>
</comment>
<reference evidence="11 12" key="1">
    <citation type="submission" date="2018-03" db="EMBL/GenBank/DDBJ databases">
        <title>Comparative analysis of microorganisms from saline springs in Andes Mountain Range, Colombia.</title>
        <authorList>
            <person name="Rubin E."/>
        </authorList>
    </citation>
    <scope>NUCLEOTIDE SEQUENCE [LARGE SCALE GENOMIC DNA]</scope>
    <source>
        <strain evidence="11 12">CG 23</strain>
    </source>
</reference>
<evidence type="ECO:0000256" key="3">
    <source>
        <dbReference type="ARBA" id="ARBA00012438"/>
    </source>
</evidence>
<dbReference type="InterPro" id="IPR036097">
    <property type="entry name" value="HisK_dim/P_sf"/>
</dbReference>
<evidence type="ECO:0000313" key="11">
    <source>
        <dbReference type="EMBL" id="PRZ08638.1"/>
    </source>
</evidence>
<evidence type="ECO:0000256" key="4">
    <source>
        <dbReference type="ARBA" id="ARBA00022553"/>
    </source>
</evidence>
<keyword evidence="6 11" id="KW-0418">Kinase</keyword>
<dbReference type="GO" id="GO:0016301">
    <property type="term" value="F:kinase activity"/>
    <property type="evidence" value="ECO:0007669"/>
    <property type="project" value="UniProtKB-KW"/>
</dbReference>
<dbReference type="SUPFAM" id="SSF55874">
    <property type="entry name" value="ATPase domain of HSP90 chaperone/DNA topoisomerase II/histidine kinase"/>
    <property type="match status" value="1"/>
</dbReference>
<keyword evidence="9" id="KW-0472">Membrane</keyword>
<keyword evidence="9" id="KW-1133">Transmembrane helix</keyword>
<dbReference type="Pfam" id="PF00512">
    <property type="entry name" value="HisKA"/>
    <property type="match status" value="1"/>
</dbReference>
<dbReference type="PRINTS" id="PR00344">
    <property type="entry name" value="BCTRLSENSOR"/>
</dbReference>
<dbReference type="InterPro" id="IPR004358">
    <property type="entry name" value="Sig_transdc_His_kin-like_C"/>
</dbReference>
<evidence type="ECO:0000256" key="2">
    <source>
        <dbReference type="ARBA" id="ARBA00004236"/>
    </source>
</evidence>
<dbReference type="InterPro" id="IPR005467">
    <property type="entry name" value="His_kinase_dom"/>
</dbReference>
<feature type="transmembrane region" description="Helical" evidence="9">
    <location>
        <begin position="6"/>
        <end position="28"/>
    </location>
</feature>
<dbReference type="SMART" id="SM00387">
    <property type="entry name" value="HATPase_c"/>
    <property type="match status" value="1"/>
</dbReference>
<proteinExistence type="predicted"/>
<dbReference type="Proteomes" id="UP000239895">
    <property type="component" value="Unassembled WGS sequence"/>
</dbReference>
<gene>
    <name evidence="11" type="ORF">BCL65_102180</name>
</gene>
<evidence type="ECO:0000256" key="5">
    <source>
        <dbReference type="ARBA" id="ARBA00022679"/>
    </source>
</evidence>